<keyword evidence="4 5" id="KW-0472">Membrane</keyword>
<evidence type="ECO:0000313" key="7">
    <source>
        <dbReference type="EMBL" id="NKZ24302.1"/>
    </source>
</evidence>
<feature type="transmembrane region" description="Helical" evidence="5">
    <location>
        <begin position="41"/>
        <end position="62"/>
    </location>
</feature>
<feature type="transmembrane region" description="Helical" evidence="5">
    <location>
        <begin position="185"/>
        <end position="204"/>
    </location>
</feature>
<evidence type="ECO:0000259" key="6">
    <source>
        <dbReference type="PROSITE" id="PS51012"/>
    </source>
</evidence>
<keyword evidence="5" id="KW-1003">Cell membrane</keyword>
<dbReference type="InterPro" id="IPR013525">
    <property type="entry name" value="ABC2_TM"/>
</dbReference>
<dbReference type="InterPro" id="IPR000412">
    <property type="entry name" value="ABC_2_transport"/>
</dbReference>
<feature type="transmembrane region" description="Helical" evidence="5">
    <location>
        <begin position="74"/>
        <end position="93"/>
    </location>
</feature>
<evidence type="ECO:0000256" key="3">
    <source>
        <dbReference type="ARBA" id="ARBA00022989"/>
    </source>
</evidence>
<gene>
    <name evidence="7" type="ORF">HF964_05735</name>
</gene>
<feature type="transmembrane region" description="Helical" evidence="5">
    <location>
        <begin position="237"/>
        <end position="258"/>
    </location>
</feature>
<evidence type="ECO:0000313" key="8">
    <source>
        <dbReference type="Proteomes" id="UP000549765"/>
    </source>
</evidence>
<protein>
    <recommendedName>
        <fullName evidence="5">Transport permease protein</fullName>
    </recommendedName>
</protein>
<dbReference type="GO" id="GO:0043190">
    <property type="term" value="C:ATP-binding cassette (ABC) transporter complex"/>
    <property type="evidence" value="ECO:0007669"/>
    <property type="project" value="InterPro"/>
</dbReference>
<evidence type="ECO:0000256" key="1">
    <source>
        <dbReference type="ARBA" id="ARBA00004141"/>
    </source>
</evidence>
<feature type="transmembrane region" description="Helical" evidence="5">
    <location>
        <begin position="149"/>
        <end position="173"/>
    </location>
</feature>
<keyword evidence="3 5" id="KW-1133">Transmembrane helix</keyword>
<dbReference type="PIRSF" id="PIRSF006648">
    <property type="entry name" value="DrrB"/>
    <property type="match status" value="1"/>
</dbReference>
<keyword evidence="2 5" id="KW-0812">Transmembrane</keyword>
<accession>A0A7X6S3U8</accession>
<name>A0A7X6S3U8_9LACO</name>
<sequence length="268" mass="30158">MINAEDFRNNSHIGMIAAVKFMVISEFNAYKTSVAQLIRQILSPVLYFIFLAQGLGALISKISFLGNDVDYKTYVFFGIFAYILINFFSESIYRTTVDKRYGLLAFKLQSGIKPLYYVIGGGIFSAFSMLCQTLILFMVAVFFGIKVHITLYVMAVLFAIVSLYFWRSLGVLIAIGIKDYRTRDLIMTFGVLPLSFAAPVFYSLDHSPLLIKLVASVNPLTYQIQAIRSIAFGKYSIFNIGISLMITIVTILITNVIINKLNISLTER</sequence>
<evidence type="ECO:0000256" key="5">
    <source>
        <dbReference type="RuleBase" id="RU361157"/>
    </source>
</evidence>
<comment type="caution">
    <text evidence="7">The sequence shown here is derived from an EMBL/GenBank/DDBJ whole genome shotgun (WGS) entry which is preliminary data.</text>
</comment>
<evidence type="ECO:0000256" key="4">
    <source>
        <dbReference type="ARBA" id="ARBA00023136"/>
    </source>
</evidence>
<keyword evidence="8" id="KW-1185">Reference proteome</keyword>
<keyword evidence="5" id="KW-0813">Transport</keyword>
<feature type="domain" description="ABC transmembrane type-2" evidence="6">
    <location>
        <begin position="35"/>
        <end position="261"/>
    </location>
</feature>
<proteinExistence type="inferred from homology"/>
<dbReference type="InterPro" id="IPR047817">
    <property type="entry name" value="ABC2_TM_bact-type"/>
</dbReference>
<dbReference type="GO" id="GO:0140359">
    <property type="term" value="F:ABC-type transporter activity"/>
    <property type="evidence" value="ECO:0007669"/>
    <property type="project" value="InterPro"/>
</dbReference>
<dbReference type="AlphaFoldDB" id="A0A7X6S3U8"/>
<dbReference type="PROSITE" id="PS51012">
    <property type="entry name" value="ABC_TM2"/>
    <property type="match status" value="1"/>
</dbReference>
<dbReference type="RefSeq" id="WP_168722097.1">
    <property type="nucleotide sequence ID" value="NZ_JAAXPN010000005.1"/>
</dbReference>
<organism evidence="7 8">
    <name type="scientific">Periweissella fabalis</name>
    <dbReference type="NCBI Taxonomy" id="1070421"/>
    <lineage>
        <taxon>Bacteria</taxon>
        <taxon>Bacillati</taxon>
        <taxon>Bacillota</taxon>
        <taxon>Bacilli</taxon>
        <taxon>Lactobacillales</taxon>
        <taxon>Lactobacillaceae</taxon>
        <taxon>Periweissella</taxon>
    </lineage>
</organism>
<reference evidence="7 8" key="1">
    <citation type="submission" date="2020-04" db="EMBL/GenBank/DDBJ databases">
        <title>MicrobeNet Type strains.</title>
        <authorList>
            <person name="Nicholson A.C."/>
        </authorList>
    </citation>
    <scope>NUCLEOTIDE SEQUENCE [LARGE SCALE GENOMIC DNA]</scope>
    <source>
        <strain evidence="7 8">CCUG 61472</strain>
    </source>
</reference>
<feature type="transmembrane region" description="Helical" evidence="5">
    <location>
        <begin position="114"/>
        <end position="143"/>
    </location>
</feature>
<comment type="similarity">
    <text evidence="5">Belongs to the ABC-2 integral membrane protein family.</text>
</comment>
<evidence type="ECO:0000256" key="2">
    <source>
        <dbReference type="ARBA" id="ARBA00022692"/>
    </source>
</evidence>
<dbReference type="InterPro" id="IPR052522">
    <property type="entry name" value="ABC-2_transport_permease"/>
</dbReference>
<dbReference type="Pfam" id="PF01061">
    <property type="entry name" value="ABC2_membrane"/>
    <property type="match status" value="1"/>
</dbReference>
<dbReference type="Proteomes" id="UP000549765">
    <property type="component" value="Unassembled WGS sequence"/>
</dbReference>
<dbReference type="EMBL" id="JAAXPN010000005">
    <property type="protein sequence ID" value="NKZ24302.1"/>
    <property type="molecule type" value="Genomic_DNA"/>
</dbReference>
<dbReference type="PANTHER" id="PTHR43332">
    <property type="entry name" value="INNER MEMBRANE TRANSPORT PERMEASE YADH-RELATED"/>
    <property type="match status" value="1"/>
</dbReference>
<comment type="subcellular location">
    <subcellularLocation>
        <location evidence="5">Cell membrane</location>
        <topology evidence="5">Multi-pass membrane protein</topology>
    </subcellularLocation>
    <subcellularLocation>
        <location evidence="1">Membrane</location>
        <topology evidence="1">Multi-pass membrane protein</topology>
    </subcellularLocation>
</comment>